<evidence type="ECO:0000313" key="3">
    <source>
        <dbReference type="Proteomes" id="UP000003081"/>
    </source>
</evidence>
<sequence length="144" mass="16982">MHEEVKMRLKNYKMKVAKKNEMELRIKELEEEAGISAMAQAEKTSKTYKITKAVENQAIELADKKEKLKRFINQYKIEIDHIENALSVLTEEERKVIDLVFIQGRRKDSVAYIMDKCVRTINYYISTGLKKMNELLKDDFEDCI</sequence>
<dbReference type="AlphaFoldDB" id="C4IFD4"/>
<protein>
    <submittedName>
        <fullName evidence="2">Uncharacterized protein</fullName>
    </submittedName>
</protein>
<proteinExistence type="predicted"/>
<dbReference type="InterPro" id="IPR036388">
    <property type="entry name" value="WH-like_DNA-bd_sf"/>
</dbReference>
<name>C4IFD4_CLOBU</name>
<dbReference type="Gene3D" id="1.10.10.10">
    <property type="entry name" value="Winged helix-like DNA-binding domain superfamily/Winged helix DNA-binding domain"/>
    <property type="match status" value="1"/>
</dbReference>
<dbReference type="eggNOG" id="ENOG5030GBU">
    <property type="taxonomic scope" value="Bacteria"/>
</dbReference>
<comment type="caution">
    <text evidence="2">The sequence shown here is derived from an EMBL/GenBank/DDBJ whole genome shotgun (WGS) entry which is preliminary data.</text>
</comment>
<evidence type="ECO:0000256" key="1">
    <source>
        <dbReference type="SAM" id="Coils"/>
    </source>
</evidence>
<evidence type="ECO:0000313" key="2">
    <source>
        <dbReference type="EMBL" id="EEP52909.1"/>
    </source>
</evidence>
<dbReference type="EMBL" id="ACOM01000005">
    <property type="protein sequence ID" value="EEP52909.1"/>
    <property type="molecule type" value="Genomic_DNA"/>
</dbReference>
<dbReference type="RefSeq" id="WP_003414221.1">
    <property type="nucleotide sequence ID" value="NZ_ACOM01000005.1"/>
</dbReference>
<reference evidence="2 3" key="1">
    <citation type="submission" date="2009-08" db="EMBL/GenBank/DDBJ databases">
        <authorList>
            <person name="Shrivastava S."/>
            <person name="Brinkac L.B."/>
            <person name="Brown J.L."/>
            <person name="Bruce D.B."/>
            <person name="Detter C."/>
            <person name="Green L.D."/>
            <person name="Munk C.A."/>
            <person name="Rogers Y.C."/>
            <person name="Tapia R."/>
            <person name="Sims D.R."/>
            <person name="Smith L.A."/>
            <person name="Smith T.J."/>
            <person name="Sutton G."/>
            <person name="Brettin T."/>
        </authorList>
    </citation>
    <scope>NUCLEOTIDE SEQUENCE [LARGE SCALE GENOMIC DNA]</scope>
    <source>
        <strain evidence="3">E4 str. BoNT E BL5262</strain>
    </source>
</reference>
<keyword evidence="1" id="KW-0175">Coiled coil</keyword>
<accession>C4IFD4</accession>
<dbReference type="Proteomes" id="UP000003081">
    <property type="component" value="Unassembled WGS sequence"/>
</dbReference>
<keyword evidence="3" id="KW-1185">Reference proteome</keyword>
<dbReference type="SUPFAM" id="SSF88659">
    <property type="entry name" value="Sigma3 and sigma4 domains of RNA polymerase sigma factors"/>
    <property type="match status" value="1"/>
</dbReference>
<gene>
    <name evidence="2" type="ORF">CLP_1638</name>
</gene>
<dbReference type="InterPro" id="IPR013324">
    <property type="entry name" value="RNA_pol_sigma_r3/r4-like"/>
</dbReference>
<organism evidence="2 3">
    <name type="scientific">Clostridium butyricum E4 str. BoNT E BL5262</name>
    <dbReference type="NCBI Taxonomy" id="632245"/>
    <lineage>
        <taxon>Bacteria</taxon>
        <taxon>Bacillati</taxon>
        <taxon>Bacillota</taxon>
        <taxon>Clostridia</taxon>
        <taxon>Eubacteriales</taxon>
        <taxon>Clostridiaceae</taxon>
        <taxon>Clostridium</taxon>
    </lineage>
</organism>
<feature type="coiled-coil region" evidence="1">
    <location>
        <begin position="12"/>
        <end position="92"/>
    </location>
</feature>
<dbReference type="HOGENOM" id="CLU_139760_1_0_9"/>